<evidence type="ECO:0000256" key="4">
    <source>
        <dbReference type="ARBA" id="ARBA00022801"/>
    </source>
</evidence>
<evidence type="ECO:0000256" key="6">
    <source>
        <dbReference type="ARBA" id="ARBA00023180"/>
    </source>
</evidence>
<evidence type="ECO:0000256" key="13">
    <source>
        <dbReference type="ARBA" id="ARBA00043788"/>
    </source>
</evidence>
<evidence type="ECO:0000256" key="10">
    <source>
        <dbReference type="ARBA" id="ARBA00043675"/>
    </source>
</evidence>
<comment type="caution">
    <text evidence="18">The sequence shown here is derived from an EMBL/GenBank/DDBJ whole genome shotgun (WGS) entry which is preliminary data.</text>
</comment>
<evidence type="ECO:0000256" key="5">
    <source>
        <dbReference type="ARBA" id="ARBA00023157"/>
    </source>
</evidence>
<dbReference type="Pfam" id="PF00328">
    <property type="entry name" value="His_Phos_2"/>
    <property type="match status" value="1"/>
</dbReference>
<keyword evidence="6" id="KW-0325">Glycoprotein</keyword>
<feature type="disulfide bond" evidence="17">
    <location>
        <begin position="220"/>
        <end position="236"/>
    </location>
</feature>
<comment type="subcellular location">
    <subcellularLocation>
        <location evidence="1">Secreted</location>
    </subcellularLocation>
</comment>
<comment type="catalytic activity">
    <reaction evidence="12">
        <text>1D-myo-inositol 1,2,4,5,6-pentakisphosphate + H2O = 1D-myo-inositol 1,2,5,6-tetrakisphosphate + phosphate</text>
        <dbReference type="Rhea" id="RHEA:77115"/>
        <dbReference type="ChEBI" id="CHEBI:15377"/>
        <dbReference type="ChEBI" id="CHEBI:43474"/>
        <dbReference type="ChEBI" id="CHEBI:57798"/>
        <dbReference type="ChEBI" id="CHEBI:195535"/>
    </reaction>
    <physiologicalReaction direction="left-to-right" evidence="12">
        <dbReference type="Rhea" id="RHEA:77116"/>
    </physiologicalReaction>
</comment>
<sequence length="425" mass="46799">MHLKDPLVLTEHHHPFDIRKSWGAYSPFYSVQEYPSPPNGCEITQLQRHGARYPTSGASMNIVSAVRKLQSVDKYAHPAMEFLSSFVYTLGTDDLVPSGALQSYEAGASVFERYANLVDADNVPFVRASSGVRVVDSAANWTAGFFAASHHKYNPPLSVILSETGNDTLENHMCPNAGSSATQTAEWLAIYAPPITARLNAWAPGADLSDRETSALISLCAFHTAATTPDTLSPFCALFTLSDFTSFDYYYDIDKYYNTGYGAQQGLGRVQGVGYVNELLARLTRMPVRDQTQTNRTLDSDPATFPLNRTIYADFSHDNTMVAIFAALGLFRQPRPLSTSEPDARRTWRTTQIVPFSGRMVVEKLACDEGGEYVRILVNDALQSLNFCASGEDSFGVDLCSLHAFVESQSYARSNGGGDWERCFS</sequence>
<dbReference type="PROSITE" id="PS00778">
    <property type="entry name" value="HIS_ACID_PHOSPHAT_2"/>
    <property type="match status" value="1"/>
</dbReference>
<gene>
    <name evidence="18" type="ORF">DFH08DRAFT_918127</name>
</gene>
<evidence type="ECO:0000256" key="7">
    <source>
        <dbReference type="ARBA" id="ARBA00041857"/>
    </source>
</evidence>
<dbReference type="InterPro" id="IPR016274">
    <property type="entry name" value="Histidine_acid_Pase_euk"/>
</dbReference>
<evidence type="ECO:0000256" key="1">
    <source>
        <dbReference type="ARBA" id="ARBA00004613"/>
    </source>
</evidence>
<feature type="disulfide bond" evidence="17">
    <location>
        <begin position="41"/>
        <end position="367"/>
    </location>
</feature>
<keyword evidence="3" id="KW-0964">Secreted</keyword>
<feature type="active site" description="Nucleophile" evidence="16">
    <location>
        <position position="49"/>
    </location>
</feature>
<evidence type="ECO:0000313" key="18">
    <source>
        <dbReference type="EMBL" id="KAJ7311475.1"/>
    </source>
</evidence>
<dbReference type="InterPro" id="IPR029033">
    <property type="entry name" value="His_PPase_superfam"/>
</dbReference>
<feature type="disulfide bond" evidence="17">
    <location>
        <begin position="388"/>
        <end position="400"/>
    </location>
</feature>
<evidence type="ECO:0000256" key="9">
    <source>
        <dbReference type="ARBA" id="ARBA00043670"/>
    </source>
</evidence>
<evidence type="ECO:0000256" key="17">
    <source>
        <dbReference type="PIRSR" id="PIRSR000894-2"/>
    </source>
</evidence>
<evidence type="ECO:0000256" key="14">
    <source>
        <dbReference type="ARBA" id="ARBA00044106"/>
    </source>
</evidence>
<feature type="active site" description="Proton donor" evidence="16">
    <location>
        <position position="318"/>
    </location>
</feature>
<dbReference type="GO" id="GO:0003993">
    <property type="term" value="F:acid phosphatase activity"/>
    <property type="evidence" value="ECO:0007669"/>
    <property type="project" value="TreeGrafter"/>
</dbReference>
<organism evidence="18 19">
    <name type="scientific">Mycena albidolilacea</name>
    <dbReference type="NCBI Taxonomy" id="1033008"/>
    <lineage>
        <taxon>Eukaryota</taxon>
        <taxon>Fungi</taxon>
        <taxon>Dikarya</taxon>
        <taxon>Basidiomycota</taxon>
        <taxon>Agaricomycotina</taxon>
        <taxon>Agaricomycetes</taxon>
        <taxon>Agaricomycetidae</taxon>
        <taxon>Agaricales</taxon>
        <taxon>Marasmiineae</taxon>
        <taxon>Mycenaceae</taxon>
        <taxon>Mycena</taxon>
    </lineage>
</organism>
<dbReference type="GO" id="GO:0005576">
    <property type="term" value="C:extracellular region"/>
    <property type="evidence" value="ECO:0007669"/>
    <property type="project" value="UniProtKB-SubCell"/>
</dbReference>
<dbReference type="InterPro" id="IPR000560">
    <property type="entry name" value="His_Pase_clade-2"/>
</dbReference>
<evidence type="ECO:0000256" key="3">
    <source>
        <dbReference type="ARBA" id="ARBA00022525"/>
    </source>
</evidence>
<evidence type="ECO:0000256" key="2">
    <source>
        <dbReference type="ARBA" id="ARBA00011245"/>
    </source>
</evidence>
<comment type="catalytic activity">
    <reaction evidence="9">
        <text>1D-myo-inositol 1,2,5,6-tetrakisphosphate + H2O = 1D-myo-inositol 1,2,6-trisphosphate + phosphate</text>
        <dbReference type="Rhea" id="RHEA:77119"/>
        <dbReference type="ChEBI" id="CHEBI:15377"/>
        <dbReference type="ChEBI" id="CHEBI:43474"/>
        <dbReference type="ChEBI" id="CHEBI:195535"/>
        <dbReference type="ChEBI" id="CHEBI:195537"/>
    </reaction>
    <physiologicalReaction direction="left-to-right" evidence="9">
        <dbReference type="Rhea" id="RHEA:77120"/>
    </physiologicalReaction>
</comment>
<feature type="disulfide bond" evidence="17">
    <location>
        <begin position="174"/>
        <end position="423"/>
    </location>
</feature>
<evidence type="ECO:0000256" key="15">
    <source>
        <dbReference type="ARBA" id="ARBA00044262"/>
    </source>
</evidence>
<comment type="catalytic activity">
    <reaction evidence="11">
        <text>1D-myo-inositol 1,2,6-trisphosphate + H2O = 1D-myo-inositol 1,2-bisphosphate + phosphate</text>
        <dbReference type="Rhea" id="RHEA:77131"/>
        <dbReference type="ChEBI" id="CHEBI:15377"/>
        <dbReference type="ChEBI" id="CHEBI:43474"/>
        <dbReference type="ChEBI" id="CHEBI:195537"/>
        <dbReference type="ChEBI" id="CHEBI:195539"/>
    </reaction>
    <physiologicalReaction direction="left-to-right" evidence="11">
        <dbReference type="Rhea" id="RHEA:77132"/>
    </physiologicalReaction>
</comment>
<comment type="catalytic activity">
    <reaction evidence="10">
        <text>1D-myo-inositol 1,2-bisphosphate + H2O = 1D-myo-inositol 2-phosphate + phosphate</text>
        <dbReference type="Rhea" id="RHEA:77135"/>
        <dbReference type="ChEBI" id="CHEBI:15377"/>
        <dbReference type="ChEBI" id="CHEBI:43474"/>
        <dbReference type="ChEBI" id="CHEBI:84142"/>
        <dbReference type="ChEBI" id="CHEBI:195539"/>
    </reaction>
    <physiologicalReaction direction="left-to-right" evidence="10">
        <dbReference type="Rhea" id="RHEA:77136"/>
    </physiologicalReaction>
</comment>
<comment type="catalytic activity">
    <reaction evidence="13">
        <text>1D-myo-inositol hexakisphosphate + H2O = 1D-myo-inositol 1,2,4,5,6-pentakisphosphate + phosphate</text>
        <dbReference type="Rhea" id="RHEA:16989"/>
        <dbReference type="ChEBI" id="CHEBI:15377"/>
        <dbReference type="ChEBI" id="CHEBI:43474"/>
        <dbReference type="ChEBI" id="CHEBI:57798"/>
        <dbReference type="ChEBI" id="CHEBI:58130"/>
        <dbReference type="EC" id="3.1.3.8"/>
    </reaction>
    <physiologicalReaction direction="left-to-right" evidence="13">
        <dbReference type="Rhea" id="RHEA:16990"/>
    </physiologicalReaction>
</comment>
<dbReference type="SUPFAM" id="SSF53254">
    <property type="entry name" value="Phosphoglycerate mutase-like"/>
    <property type="match status" value="1"/>
</dbReference>
<evidence type="ECO:0000256" key="16">
    <source>
        <dbReference type="PIRSR" id="PIRSR000894-1"/>
    </source>
</evidence>
<proteinExistence type="predicted"/>
<evidence type="ECO:0000256" key="11">
    <source>
        <dbReference type="ARBA" id="ARBA00043721"/>
    </source>
</evidence>
<keyword evidence="4" id="KW-0378">Hydrolase</keyword>
<dbReference type="CDD" id="cd07061">
    <property type="entry name" value="HP_HAP_like"/>
    <property type="match status" value="1"/>
</dbReference>
<evidence type="ECO:0000256" key="12">
    <source>
        <dbReference type="ARBA" id="ARBA00043748"/>
    </source>
</evidence>
<evidence type="ECO:0000256" key="8">
    <source>
        <dbReference type="ARBA" id="ARBA00042300"/>
    </source>
</evidence>
<comment type="subunit">
    <text evidence="2">Monomer.</text>
</comment>
<dbReference type="PANTHER" id="PTHR20963:SF24">
    <property type="entry name" value="3-PHYTASE B"/>
    <property type="match status" value="1"/>
</dbReference>
<dbReference type="Proteomes" id="UP001218218">
    <property type="component" value="Unassembled WGS sequence"/>
</dbReference>
<dbReference type="Gene3D" id="3.40.50.1240">
    <property type="entry name" value="Phosphoglycerate mutase-like"/>
    <property type="match status" value="1"/>
</dbReference>
<name>A0AAD7EBY6_9AGAR</name>
<dbReference type="EMBL" id="JARIHO010000075">
    <property type="protein sequence ID" value="KAJ7311475.1"/>
    <property type="molecule type" value="Genomic_DNA"/>
</dbReference>
<dbReference type="AlphaFoldDB" id="A0AAD7EBY6"/>
<reference evidence="18" key="1">
    <citation type="submission" date="2023-03" db="EMBL/GenBank/DDBJ databases">
        <title>Massive genome expansion in bonnet fungi (Mycena s.s.) driven by repeated elements and novel gene families across ecological guilds.</title>
        <authorList>
            <consortium name="Lawrence Berkeley National Laboratory"/>
            <person name="Harder C.B."/>
            <person name="Miyauchi S."/>
            <person name="Viragh M."/>
            <person name="Kuo A."/>
            <person name="Thoen E."/>
            <person name="Andreopoulos B."/>
            <person name="Lu D."/>
            <person name="Skrede I."/>
            <person name="Drula E."/>
            <person name="Henrissat B."/>
            <person name="Morin E."/>
            <person name="Kohler A."/>
            <person name="Barry K."/>
            <person name="LaButti K."/>
            <person name="Morin E."/>
            <person name="Salamov A."/>
            <person name="Lipzen A."/>
            <person name="Mereny Z."/>
            <person name="Hegedus B."/>
            <person name="Baldrian P."/>
            <person name="Stursova M."/>
            <person name="Weitz H."/>
            <person name="Taylor A."/>
            <person name="Grigoriev I.V."/>
            <person name="Nagy L.G."/>
            <person name="Martin F."/>
            <person name="Kauserud H."/>
        </authorList>
    </citation>
    <scope>NUCLEOTIDE SEQUENCE</scope>
    <source>
        <strain evidence="18">CBHHK002</strain>
    </source>
</reference>
<dbReference type="InterPro" id="IPR033379">
    <property type="entry name" value="Acid_Pase_AS"/>
</dbReference>
<evidence type="ECO:0000313" key="19">
    <source>
        <dbReference type="Proteomes" id="UP001218218"/>
    </source>
</evidence>
<accession>A0AAD7EBY6</accession>
<dbReference type="PIRSF" id="PIRSF000894">
    <property type="entry name" value="Acid_phosphatase"/>
    <property type="match status" value="1"/>
</dbReference>
<keyword evidence="5 17" id="KW-1015">Disulfide bond</keyword>
<dbReference type="GO" id="GO:0016158">
    <property type="term" value="F:inositol hexakisphosphate 3-phosphatase activity"/>
    <property type="evidence" value="ECO:0007669"/>
    <property type="project" value="UniProtKB-EC"/>
</dbReference>
<dbReference type="PANTHER" id="PTHR20963">
    <property type="entry name" value="MULTIPLE INOSITOL POLYPHOSPHATE PHOSPHATASE-RELATED"/>
    <property type="match status" value="1"/>
</dbReference>
<keyword evidence="19" id="KW-1185">Reference proteome</keyword>
<protein>
    <recommendedName>
        <fullName evidence="14">Phytase A</fullName>
    </recommendedName>
    <alternativeName>
        <fullName evidence="15">Histidine acid phosphatase phyA</fullName>
    </alternativeName>
    <alternativeName>
        <fullName evidence="8">Myo-inositol hexakisphosphate phosphohydrolase A</fullName>
    </alternativeName>
    <alternativeName>
        <fullName evidence="7">Myo-inositol-hexaphosphate 3-phosphohydrolase A</fullName>
    </alternativeName>
</protein>